<dbReference type="EMBL" id="AMSQ01000003">
    <property type="protein sequence ID" value="EKU50016.1"/>
    <property type="molecule type" value="Genomic_DNA"/>
</dbReference>
<dbReference type="Proteomes" id="UP000009885">
    <property type="component" value="Unassembled WGS sequence"/>
</dbReference>
<dbReference type="OrthoDB" id="9801987at2"/>
<dbReference type="InterPro" id="IPR003439">
    <property type="entry name" value="ABC_transporter-like_ATP-bd"/>
</dbReference>
<comment type="similarity">
    <text evidence="1">Belongs to the ABC transporter superfamily.</text>
</comment>
<dbReference type="RefSeq" id="WP_009382195.1">
    <property type="nucleotide sequence ID" value="NZ_AMSQ01000003.1"/>
</dbReference>
<proteinExistence type="inferred from homology"/>
<dbReference type="Pfam" id="PF00005">
    <property type="entry name" value="ABC_tran"/>
    <property type="match status" value="1"/>
</dbReference>
<dbReference type="CDD" id="cd03230">
    <property type="entry name" value="ABC_DR_subfamily_A"/>
    <property type="match status" value="1"/>
</dbReference>
<dbReference type="InterPro" id="IPR017871">
    <property type="entry name" value="ABC_transporter-like_CS"/>
</dbReference>
<evidence type="ECO:0000256" key="4">
    <source>
        <dbReference type="ARBA" id="ARBA00022840"/>
    </source>
</evidence>
<dbReference type="InterPro" id="IPR050763">
    <property type="entry name" value="ABC_transporter_ATP-binding"/>
</dbReference>
<keyword evidence="3" id="KW-0547">Nucleotide-binding</keyword>
<dbReference type="PROSITE" id="PS50893">
    <property type="entry name" value="ABC_TRANSPORTER_2"/>
    <property type="match status" value="1"/>
</dbReference>
<dbReference type="Pfam" id="PF13732">
    <property type="entry name" value="DrrA1-3_C"/>
    <property type="match status" value="1"/>
</dbReference>
<keyword evidence="4" id="KW-0067">ATP-binding</keyword>
<keyword evidence="7" id="KW-1185">Reference proteome</keyword>
<dbReference type="STRING" id="1229783.C273_02068"/>
<dbReference type="InterPro" id="IPR027417">
    <property type="entry name" value="P-loop_NTPase"/>
</dbReference>
<comment type="caution">
    <text evidence="6">The sequence shown here is derived from an EMBL/GenBank/DDBJ whole genome shotgun (WGS) entry which is preliminary data.</text>
</comment>
<evidence type="ECO:0000256" key="1">
    <source>
        <dbReference type="ARBA" id="ARBA00005417"/>
    </source>
</evidence>
<evidence type="ECO:0000256" key="3">
    <source>
        <dbReference type="ARBA" id="ARBA00022741"/>
    </source>
</evidence>
<accession>K9AV88</accession>
<organism evidence="6 7">
    <name type="scientific">Staphylococcus massiliensis S46</name>
    <dbReference type="NCBI Taxonomy" id="1229783"/>
    <lineage>
        <taxon>Bacteria</taxon>
        <taxon>Bacillati</taxon>
        <taxon>Bacillota</taxon>
        <taxon>Bacilli</taxon>
        <taxon>Bacillales</taxon>
        <taxon>Staphylococcaceae</taxon>
        <taxon>Staphylococcus</taxon>
    </lineage>
</organism>
<dbReference type="SMART" id="SM00382">
    <property type="entry name" value="AAA"/>
    <property type="match status" value="1"/>
</dbReference>
<dbReference type="PATRIC" id="fig|1229783.3.peg.418"/>
<evidence type="ECO:0000313" key="7">
    <source>
        <dbReference type="Proteomes" id="UP000009885"/>
    </source>
</evidence>
<dbReference type="PANTHER" id="PTHR42711">
    <property type="entry name" value="ABC TRANSPORTER ATP-BINDING PROTEIN"/>
    <property type="match status" value="1"/>
</dbReference>
<dbReference type="PANTHER" id="PTHR42711:SF5">
    <property type="entry name" value="ABC TRANSPORTER ATP-BINDING PROTEIN NATA"/>
    <property type="match status" value="1"/>
</dbReference>
<dbReference type="SUPFAM" id="SSF52540">
    <property type="entry name" value="P-loop containing nucleoside triphosphate hydrolases"/>
    <property type="match status" value="1"/>
</dbReference>
<dbReference type="PROSITE" id="PS00211">
    <property type="entry name" value="ABC_TRANSPORTER_1"/>
    <property type="match status" value="1"/>
</dbReference>
<gene>
    <name evidence="6" type="ORF">C273_02068</name>
</gene>
<keyword evidence="2" id="KW-0813">Transport</keyword>
<evidence type="ECO:0000256" key="2">
    <source>
        <dbReference type="ARBA" id="ARBA00022448"/>
    </source>
</evidence>
<protein>
    <submittedName>
        <fullName evidence="6">ABC transporter</fullName>
    </submittedName>
</protein>
<evidence type="ECO:0000259" key="5">
    <source>
        <dbReference type="PROSITE" id="PS50893"/>
    </source>
</evidence>
<evidence type="ECO:0000313" key="6">
    <source>
        <dbReference type="EMBL" id="EKU50016.1"/>
    </source>
</evidence>
<sequence length="297" mass="33631">MSVLQLSSITKKFGKFSALKDVNLDVNEGEILGFIGPNGAGKSTTIKIILGIIHQTSGDVSIFDKPMKQLTSEDMSRISYIPGDVNVWPNFTGGEMIDFLIRLNGNEIPGRKEALMERFHFDPKKKCKNYSKGNLQKIGIISALSIDAMLYIFDEPTSGLDPLMEHEFQECVLELKHANKCVLLSSHILSEVEHLCDRISIIKDGTVIETGTLNDMRHLTYHLYTVESQDDLTYLKDEAGVHQFERDGSRYTFQVGHQHTQAILQRINQHHIQDIQIAPPSLETLFMKHYQKDSEVE</sequence>
<dbReference type="InterPro" id="IPR003593">
    <property type="entry name" value="AAA+_ATPase"/>
</dbReference>
<dbReference type="eggNOG" id="COG1131">
    <property type="taxonomic scope" value="Bacteria"/>
</dbReference>
<dbReference type="AlphaFoldDB" id="K9AV88"/>
<dbReference type="Gene3D" id="3.40.50.300">
    <property type="entry name" value="P-loop containing nucleotide triphosphate hydrolases"/>
    <property type="match status" value="1"/>
</dbReference>
<dbReference type="GO" id="GO:0016887">
    <property type="term" value="F:ATP hydrolysis activity"/>
    <property type="evidence" value="ECO:0007669"/>
    <property type="project" value="InterPro"/>
</dbReference>
<feature type="domain" description="ABC transporter" evidence="5">
    <location>
        <begin position="4"/>
        <end position="229"/>
    </location>
</feature>
<dbReference type="GO" id="GO:0005524">
    <property type="term" value="F:ATP binding"/>
    <property type="evidence" value="ECO:0007669"/>
    <property type="project" value="UniProtKB-KW"/>
</dbReference>
<name>K9AV88_9STAP</name>
<dbReference type="InterPro" id="IPR025302">
    <property type="entry name" value="DrrA1/2-like_C"/>
</dbReference>
<reference evidence="6 7" key="1">
    <citation type="journal article" date="2013" name="Genome Announc.">
        <title>Genome Sequence of Staphylococcus massiliensis Strain S46, Isolated from the Surface of Healthy Human Skin.</title>
        <authorList>
            <person name="Srivastav R."/>
            <person name="Singh A."/>
            <person name="Jangir P.K."/>
            <person name="Kumari C."/>
            <person name="Muduli S."/>
            <person name="Sharma R."/>
        </authorList>
    </citation>
    <scope>NUCLEOTIDE SEQUENCE [LARGE SCALE GENOMIC DNA]</scope>
    <source>
        <strain evidence="6 7">S46</strain>
    </source>
</reference>